<feature type="transmembrane region" description="Helical" evidence="6">
    <location>
        <begin position="97"/>
        <end position="114"/>
    </location>
</feature>
<dbReference type="Pfam" id="PF00482">
    <property type="entry name" value="T2SSF"/>
    <property type="match status" value="1"/>
</dbReference>
<dbReference type="PANTHER" id="PTHR35007">
    <property type="entry name" value="INTEGRAL MEMBRANE PROTEIN-RELATED"/>
    <property type="match status" value="1"/>
</dbReference>
<reference evidence="8 9" key="1">
    <citation type="submission" date="2021-08" db="EMBL/GenBank/DDBJ databases">
        <title>Comparative Genomics Analysis of the Genus Qipengyuania Reveals Extensive Genetic Diversity and Metabolic Versatility, Including the Description of Fifteen Novel Species.</title>
        <authorList>
            <person name="Liu Y."/>
        </authorList>
    </citation>
    <scope>NUCLEOTIDE SEQUENCE [LARGE SCALE GENOMIC DNA]</scope>
    <source>
        <strain evidence="8 9">1XM2-8</strain>
    </source>
</reference>
<accession>A0ABX8ZBT1</accession>
<feature type="domain" description="Type II secretion system protein GspF" evidence="7">
    <location>
        <begin position="157"/>
        <end position="281"/>
    </location>
</feature>
<dbReference type="Gene3D" id="1.20.81.30">
    <property type="entry name" value="Type II secretion system (T2SS), domain F"/>
    <property type="match status" value="1"/>
</dbReference>
<feature type="transmembrane region" description="Helical" evidence="6">
    <location>
        <begin position="265"/>
        <end position="285"/>
    </location>
</feature>
<gene>
    <name evidence="8" type="ORF">K3166_09305</name>
</gene>
<dbReference type="RefSeq" id="WP_221421983.1">
    <property type="nucleotide sequence ID" value="NZ_CP081297.1"/>
</dbReference>
<dbReference type="InterPro" id="IPR042094">
    <property type="entry name" value="T2SS_GspF_sf"/>
</dbReference>
<dbReference type="EMBL" id="CP081297">
    <property type="protein sequence ID" value="QZD86438.1"/>
    <property type="molecule type" value="Genomic_DNA"/>
</dbReference>
<evidence type="ECO:0000256" key="1">
    <source>
        <dbReference type="ARBA" id="ARBA00004651"/>
    </source>
</evidence>
<proteinExistence type="predicted"/>
<evidence type="ECO:0000256" key="6">
    <source>
        <dbReference type="SAM" id="Phobius"/>
    </source>
</evidence>
<dbReference type="InterPro" id="IPR018076">
    <property type="entry name" value="T2SS_GspF_dom"/>
</dbReference>
<keyword evidence="2" id="KW-1003">Cell membrane</keyword>
<evidence type="ECO:0000313" key="9">
    <source>
        <dbReference type="Proteomes" id="UP000824280"/>
    </source>
</evidence>
<keyword evidence="4 6" id="KW-1133">Transmembrane helix</keyword>
<keyword evidence="5 6" id="KW-0472">Membrane</keyword>
<evidence type="ECO:0000259" key="7">
    <source>
        <dbReference type="Pfam" id="PF00482"/>
    </source>
</evidence>
<name>A0ABX8ZBT1_9SPHN</name>
<feature type="transmembrane region" description="Helical" evidence="6">
    <location>
        <begin position="297"/>
        <end position="316"/>
    </location>
</feature>
<protein>
    <submittedName>
        <fullName evidence="8">Type II secretion system F family protein</fullName>
    </submittedName>
</protein>
<evidence type="ECO:0000256" key="4">
    <source>
        <dbReference type="ARBA" id="ARBA00022989"/>
    </source>
</evidence>
<evidence type="ECO:0000256" key="5">
    <source>
        <dbReference type="ARBA" id="ARBA00023136"/>
    </source>
</evidence>
<sequence length="324" mass="35616">MNNLLQIMLLAGGVLALLVIGYMAFTGPDAAKAGHRRLQQLRFRHSESTDTKVESQLKKAIAARKPKQFKRAGSGSRLEALAIRLDRTGKGWTLSQYAYASLGITLGIAIIMFLKSGSLPLSFGIGLFFGLGIPHFVVNRTIKKRTNQFNSKFPDAIELLVRGLRSGLPVTETLGVVAQEVPGPVGQEFRGIVERTKIGRTMEDALQQTADRLGIPEFNFFCITLAIQRETGGNLAETLSNLSDVLRKRAQMKLKIRAMSSESKASAYIVGALPFIVFGMIWWINPTYVGAFFEDDRLIVIGLGGLVWMSIGAFIMSKMVSFEI</sequence>
<comment type="subcellular location">
    <subcellularLocation>
        <location evidence="1">Cell membrane</location>
        <topology evidence="1">Multi-pass membrane protein</topology>
    </subcellularLocation>
</comment>
<organism evidence="8 9">
    <name type="scientific">Qipengyuania psychrotolerans</name>
    <dbReference type="NCBI Taxonomy" id="2867238"/>
    <lineage>
        <taxon>Bacteria</taxon>
        <taxon>Pseudomonadati</taxon>
        <taxon>Pseudomonadota</taxon>
        <taxon>Alphaproteobacteria</taxon>
        <taxon>Sphingomonadales</taxon>
        <taxon>Erythrobacteraceae</taxon>
        <taxon>Qipengyuania</taxon>
    </lineage>
</organism>
<dbReference type="Proteomes" id="UP000824280">
    <property type="component" value="Chromosome"/>
</dbReference>
<keyword evidence="9" id="KW-1185">Reference proteome</keyword>
<feature type="transmembrane region" description="Helical" evidence="6">
    <location>
        <begin position="120"/>
        <end position="138"/>
    </location>
</feature>
<feature type="transmembrane region" description="Helical" evidence="6">
    <location>
        <begin position="6"/>
        <end position="27"/>
    </location>
</feature>
<evidence type="ECO:0000313" key="8">
    <source>
        <dbReference type="EMBL" id="QZD86438.1"/>
    </source>
</evidence>
<dbReference type="PANTHER" id="PTHR35007:SF1">
    <property type="entry name" value="PILUS ASSEMBLY PROTEIN"/>
    <property type="match status" value="1"/>
</dbReference>
<keyword evidence="3 6" id="KW-0812">Transmembrane</keyword>
<evidence type="ECO:0000256" key="3">
    <source>
        <dbReference type="ARBA" id="ARBA00022692"/>
    </source>
</evidence>
<evidence type="ECO:0000256" key="2">
    <source>
        <dbReference type="ARBA" id="ARBA00022475"/>
    </source>
</evidence>